<protein>
    <submittedName>
        <fullName evidence="2">Uncharacterized protein</fullName>
    </submittedName>
</protein>
<evidence type="ECO:0000313" key="2">
    <source>
        <dbReference type="EMBL" id="VGO13391.1"/>
    </source>
</evidence>
<name>A0A6C2U1C4_PONDE</name>
<dbReference type="Proteomes" id="UP000366872">
    <property type="component" value="Unassembled WGS sequence"/>
</dbReference>
<feature type="region of interest" description="Disordered" evidence="1">
    <location>
        <begin position="227"/>
        <end position="278"/>
    </location>
</feature>
<feature type="compositionally biased region" description="Low complexity" evidence="1">
    <location>
        <begin position="196"/>
        <end position="205"/>
    </location>
</feature>
<evidence type="ECO:0000313" key="3">
    <source>
        <dbReference type="Proteomes" id="UP000366872"/>
    </source>
</evidence>
<organism evidence="2 3">
    <name type="scientific">Pontiella desulfatans</name>
    <dbReference type="NCBI Taxonomy" id="2750659"/>
    <lineage>
        <taxon>Bacteria</taxon>
        <taxon>Pseudomonadati</taxon>
        <taxon>Kiritimatiellota</taxon>
        <taxon>Kiritimatiellia</taxon>
        <taxon>Kiritimatiellales</taxon>
        <taxon>Pontiellaceae</taxon>
        <taxon>Pontiella</taxon>
    </lineage>
</organism>
<keyword evidence="3" id="KW-1185">Reference proteome</keyword>
<proteinExistence type="predicted"/>
<gene>
    <name evidence="2" type="ORF">PDESU_01948</name>
</gene>
<evidence type="ECO:0000256" key="1">
    <source>
        <dbReference type="SAM" id="MobiDB-lite"/>
    </source>
</evidence>
<dbReference type="RefSeq" id="WP_136078964.1">
    <property type="nucleotide sequence ID" value="NZ_CAAHFG010000001.1"/>
</dbReference>
<accession>A0A6C2U1C4</accession>
<feature type="region of interest" description="Disordered" evidence="1">
    <location>
        <begin position="144"/>
        <end position="206"/>
    </location>
</feature>
<dbReference type="AlphaFoldDB" id="A0A6C2U1C4"/>
<dbReference type="EMBL" id="CAAHFG010000001">
    <property type="protein sequence ID" value="VGO13391.1"/>
    <property type="molecule type" value="Genomic_DNA"/>
</dbReference>
<reference evidence="2 3" key="1">
    <citation type="submission" date="2019-04" db="EMBL/GenBank/DDBJ databases">
        <authorList>
            <person name="Van Vliet M D."/>
        </authorList>
    </citation>
    <scope>NUCLEOTIDE SEQUENCE [LARGE SCALE GENOMIC DNA]</scope>
    <source>
        <strain evidence="2 3">F1</strain>
    </source>
</reference>
<feature type="compositionally biased region" description="Acidic residues" evidence="1">
    <location>
        <begin position="267"/>
        <end position="276"/>
    </location>
</feature>
<sequence length="606" mass="68155">MNPGHEQLPVLVRQITELRITGNMIPNTWTKFIVHGKKKEPDFLAMHILSDTVYWYRASVKKDEETGLVIHVKKRFTADKLQRSYAQLAELFSMSKARVKQSIDLLIDQGLIEREFRNITPEMGSPLNNVMFLAPVPDKIREISFPRVDKRPRKPAKSYNVSKKNKVAPSPETKAPPSPDKSIAPSPKTFGGRIQETTTEITTEVTTEKNPLYSLAGGKGTSPSFFSSEIPYPSIPENAASTEAVPTGGAPTTEPQSPGETLSPEPVPDEDEEEGWDPPFDLQWISNCSPEELDAERVKITALKRRLREQQAERLMQTRLYPLICAIFYRNVAPEEMIPMLSPLRTGTISANNLLFAAAYSLLSQCVNFSNIPDLVRALKEKDDDQYLARCRDDITESLALEQEIFHREYPDADLEEALESLRETYGSVIIDFGYDRGAAQKLKDKCDRVMTKQTEYWNSICSNLNVYQGLGCTLNHLWEHADATAYQSWDAIKLAALFKLDLIQPEAAINDQRVEDACRKASEYRFVRDLFSQAESGHPALKQILDSSETLPSESQTPECKVDDTTDTVLAMAEKGLGDDIALPNVTNNEAVTLTTKNHKRKELK</sequence>